<dbReference type="InterPro" id="IPR000212">
    <property type="entry name" value="DNA_helicase_UvrD/REP"/>
</dbReference>
<feature type="region of interest" description="DNA-binding and helicase activity, interacts with RecC" evidence="15">
    <location>
        <begin position="1"/>
        <end position="895"/>
    </location>
</feature>
<dbReference type="HAMAP" id="MF_01485">
    <property type="entry name" value="RecB"/>
    <property type="match status" value="1"/>
</dbReference>
<dbReference type="Gene3D" id="1.10.486.10">
    <property type="entry name" value="PCRA, domain 4"/>
    <property type="match status" value="1"/>
</dbReference>
<keyword evidence="12 15" id="KW-0413">Isomerase</keyword>
<comment type="domain">
    <text evidence="15">The C-terminal domain has nuclease activity and interacts with RecD. It interacts with RecA, facilitating its loading onto ssDNA.</text>
</comment>
<feature type="binding site" evidence="15">
    <location>
        <position position="1130"/>
    </location>
    <ligand>
        <name>Mg(2+)</name>
        <dbReference type="ChEBI" id="CHEBI:18420"/>
    </ligand>
</feature>
<dbReference type="NCBIfam" id="TIGR00609">
    <property type="entry name" value="recB"/>
    <property type="match status" value="1"/>
</dbReference>
<name>A0ABM9WP25_9GAMM</name>
<dbReference type="EC" id="5.6.2.4" evidence="15"/>
<dbReference type="InterPro" id="IPR027417">
    <property type="entry name" value="P-loop_NTPase"/>
</dbReference>
<feature type="domain" description="UvrD-like helicase ATP-binding" evidence="17">
    <location>
        <begin position="1"/>
        <end position="464"/>
    </location>
</feature>
<feature type="active site" description="For nuclease activity" evidence="15">
    <location>
        <position position="1130"/>
    </location>
</feature>
<evidence type="ECO:0000256" key="16">
    <source>
        <dbReference type="PROSITE-ProRule" id="PRU00560"/>
    </source>
</evidence>
<evidence type="ECO:0000256" key="6">
    <source>
        <dbReference type="ARBA" id="ARBA00022806"/>
    </source>
</evidence>
<evidence type="ECO:0000256" key="11">
    <source>
        <dbReference type="ARBA" id="ARBA00023204"/>
    </source>
</evidence>
<comment type="catalytic activity">
    <reaction evidence="15">
        <text>Exonucleolytic cleavage (in the presence of ATP) in either 5'- to 3'- or 3'- to 5'-direction to yield 5'-phosphooligonucleotides.</text>
        <dbReference type="EC" id="3.1.11.5"/>
    </reaction>
</comment>
<dbReference type="EMBL" id="AAMX01000004">
    <property type="protein sequence ID" value="EAQ32648.1"/>
    <property type="molecule type" value="Genomic_DNA"/>
</dbReference>
<keyword evidence="10 15" id="KW-0238">DNA-binding</keyword>
<evidence type="ECO:0000256" key="4">
    <source>
        <dbReference type="ARBA" id="ARBA00022763"/>
    </source>
</evidence>
<evidence type="ECO:0000256" key="5">
    <source>
        <dbReference type="ARBA" id="ARBA00022801"/>
    </source>
</evidence>
<dbReference type="Gene3D" id="3.40.50.300">
    <property type="entry name" value="P-loop containing nucleotide triphosphate hydrolases"/>
    <property type="match status" value="2"/>
</dbReference>
<dbReference type="EC" id="3.1.11.5" evidence="15"/>
<evidence type="ECO:0000256" key="1">
    <source>
        <dbReference type="ARBA" id="ARBA00022722"/>
    </source>
</evidence>
<dbReference type="InterPro" id="IPR038726">
    <property type="entry name" value="PDDEXK_AddAB-type"/>
</dbReference>
<evidence type="ECO:0000256" key="7">
    <source>
        <dbReference type="ARBA" id="ARBA00022839"/>
    </source>
</evidence>
<comment type="similarity">
    <text evidence="15">Belongs to the helicase family. UvrD subfamily.</text>
</comment>
<keyword evidence="5 15" id="KW-0378">Hydrolase</keyword>
<feature type="domain" description="UvrD-like helicase C-terminal" evidence="18">
    <location>
        <begin position="505"/>
        <end position="779"/>
    </location>
</feature>
<keyword evidence="8 15" id="KW-0067">ATP-binding</keyword>
<keyword evidence="6 15" id="KW-0347">Helicase</keyword>
<evidence type="ECO:0000313" key="19">
    <source>
        <dbReference type="EMBL" id="EAQ32648.1"/>
    </source>
</evidence>
<proteinExistence type="inferred from homology"/>
<feature type="binding site" evidence="15">
    <location>
        <position position="1117"/>
    </location>
    <ligand>
        <name>Mg(2+)</name>
        <dbReference type="ChEBI" id="CHEBI:18420"/>
    </ligand>
</feature>
<evidence type="ECO:0000259" key="17">
    <source>
        <dbReference type="PROSITE" id="PS51198"/>
    </source>
</evidence>
<evidence type="ECO:0000256" key="8">
    <source>
        <dbReference type="ARBA" id="ARBA00022840"/>
    </source>
</evidence>
<gene>
    <name evidence="15" type="primary">recB</name>
    <name evidence="19" type="ORF">OS145_09258</name>
</gene>
<dbReference type="PROSITE" id="PS51198">
    <property type="entry name" value="UVRD_HELICASE_ATP_BIND"/>
    <property type="match status" value="1"/>
</dbReference>
<organism evidence="19 20">
    <name type="scientific">Idiomarina baltica OS145</name>
    <dbReference type="NCBI Taxonomy" id="314276"/>
    <lineage>
        <taxon>Bacteria</taxon>
        <taxon>Pseudomonadati</taxon>
        <taxon>Pseudomonadota</taxon>
        <taxon>Gammaproteobacteria</taxon>
        <taxon>Alteromonadales</taxon>
        <taxon>Idiomarinaceae</taxon>
        <taxon>Idiomarina</taxon>
    </lineage>
</organism>
<keyword evidence="2 15" id="KW-0479">Metal-binding</keyword>
<keyword evidence="4 15" id="KW-0227">DNA damage</keyword>
<dbReference type="InterPro" id="IPR014017">
    <property type="entry name" value="DNA_helicase_UvrD-like_C"/>
</dbReference>
<comment type="caution">
    <text evidence="19">The sequence shown here is derived from an EMBL/GenBank/DDBJ whole genome shotgun (WGS) entry which is preliminary data.</text>
</comment>
<keyword evidence="11 15" id="KW-0234">DNA repair</keyword>
<comment type="subunit">
    <text evidence="15">Heterotrimer of RecB, RecC and RecD. All subunits contribute to DNA-binding. Interacts with RecA.</text>
</comment>
<dbReference type="Pfam" id="PF13361">
    <property type="entry name" value="UvrD_C"/>
    <property type="match status" value="1"/>
</dbReference>
<dbReference type="PROSITE" id="PS51217">
    <property type="entry name" value="UVRD_HELICASE_CTER"/>
    <property type="match status" value="1"/>
</dbReference>
<accession>A0ABM9WP25</accession>
<evidence type="ECO:0000256" key="12">
    <source>
        <dbReference type="ARBA" id="ARBA00023235"/>
    </source>
</evidence>
<reference evidence="19 20" key="1">
    <citation type="submission" date="2006-01" db="EMBL/GenBank/DDBJ databases">
        <authorList>
            <person name="Brettar I."/>
            <person name="Hofle M."/>
            <person name="Ferriera S."/>
            <person name="Johnson J."/>
            <person name="Kravitz S."/>
            <person name="Halpern A."/>
            <person name="Remington K."/>
            <person name="Beeson K."/>
            <person name="Tran B."/>
            <person name="Rogers Y.-H."/>
            <person name="Friedman R."/>
            <person name="Venter J.C."/>
        </authorList>
    </citation>
    <scope>NUCLEOTIDE SEQUENCE [LARGE SCALE GENOMIC DNA]</scope>
    <source>
        <strain evidence="19 20">OS145</strain>
    </source>
</reference>
<evidence type="ECO:0000256" key="10">
    <source>
        <dbReference type="ARBA" id="ARBA00023125"/>
    </source>
</evidence>
<dbReference type="Pfam" id="PF00580">
    <property type="entry name" value="UvrD-helicase"/>
    <property type="match status" value="1"/>
</dbReference>
<keyword evidence="9 15" id="KW-0460">Magnesium</keyword>
<evidence type="ECO:0000256" key="2">
    <source>
        <dbReference type="ARBA" id="ARBA00022723"/>
    </source>
</evidence>
<feature type="region of interest" description="Nuclease activity, interacts with RecD and RecA" evidence="15">
    <location>
        <begin position="929"/>
        <end position="1230"/>
    </location>
</feature>
<dbReference type="CDD" id="cd22352">
    <property type="entry name" value="RecB_C-like"/>
    <property type="match status" value="1"/>
</dbReference>
<evidence type="ECO:0000313" key="20">
    <source>
        <dbReference type="Proteomes" id="UP000016543"/>
    </source>
</evidence>
<comment type="catalytic activity">
    <reaction evidence="14 15">
        <text>ATP + H2O = ADP + phosphate + H(+)</text>
        <dbReference type="Rhea" id="RHEA:13065"/>
        <dbReference type="ChEBI" id="CHEBI:15377"/>
        <dbReference type="ChEBI" id="CHEBI:15378"/>
        <dbReference type="ChEBI" id="CHEBI:30616"/>
        <dbReference type="ChEBI" id="CHEBI:43474"/>
        <dbReference type="ChEBI" id="CHEBI:456216"/>
        <dbReference type="EC" id="5.6.2.4"/>
    </reaction>
</comment>
<comment type="miscellaneous">
    <text evidence="15">In the RecBCD complex, RecB has a slow 3'-5' helicase, an exonuclease activity and loads RecA onto ssDNA, RecD has a fast 5'-3' helicase activity, while RecC stimulates the ATPase and processivity of the RecB helicase and contributes to recognition of the Chi site.</text>
</comment>
<comment type="cofactor">
    <cofactor evidence="15">
        <name>Mg(2+)</name>
        <dbReference type="ChEBI" id="CHEBI:18420"/>
    </cofactor>
    <text evidence="15">Binds 1 Mg(2+) ion per subunit.</text>
</comment>
<dbReference type="InterPro" id="IPR004586">
    <property type="entry name" value="RecB"/>
</dbReference>
<dbReference type="InterPro" id="IPR014016">
    <property type="entry name" value="UvrD-like_ATP-bd"/>
</dbReference>
<evidence type="ECO:0000259" key="18">
    <source>
        <dbReference type="PROSITE" id="PS51217"/>
    </source>
</evidence>
<dbReference type="SUPFAM" id="SSF52980">
    <property type="entry name" value="Restriction endonuclease-like"/>
    <property type="match status" value="1"/>
</dbReference>
<dbReference type="Proteomes" id="UP000016543">
    <property type="component" value="Unassembled WGS sequence"/>
</dbReference>
<protein>
    <recommendedName>
        <fullName evidence="15">RecBCD enzyme subunit RecB</fullName>
        <ecNumber evidence="15">3.1.11.5</ecNumber>
        <ecNumber evidence="15">5.6.2.4</ecNumber>
    </recommendedName>
    <alternativeName>
        <fullName evidence="15">DNA 3'-5' helicase subunit RecB</fullName>
    </alternativeName>
    <alternativeName>
        <fullName evidence="15">Exonuclease V subunit RecB</fullName>
        <shortName evidence="15">ExoV subunit RecB</shortName>
    </alternativeName>
    <alternativeName>
        <fullName evidence="15">Helicase/nuclease RecBCD subunit RecB</fullName>
    </alternativeName>
</protein>
<dbReference type="RefSeq" id="WP_006954629.1">
    <property type="nucleotide sequence ID" value="NZ_CH672403.1"/>
</dbReference>
<dbReference type="Pfam" id="PF12705">
    <property type="entry name" value="PDDEXK_1"/>
    <property type="match status" value="1"/>
</dbReference>
<evidence type="ECO:0000256" key="3">
    <source>
        <dbReference type="ARBA" id="ARBA00022741"/>
    </source>
</evidence>
<sequence>MSQVLQNPLDFPLAGSRLIEASAGTGKTYTIAALYVRLVIGMRADSDSNAALETPLLPRNILVMTFTKAATEELSDRIRARLAEAARYFRDDDSVAADPFLTQLRATSEAQGESLNYLARLLELASESMDEAAVKTIHGWCQSMLKEHAFASGSLFTQNVETDDEELRRQAAEDYFRRFIYQSDRATQTALLAVFDTPDKILAQLSSVEDSGSVQVDDDIAERLQREAQRYQSELNSLKQHSCSAFERVLADLEGVKGVAQKTKQIQKFGDWCASDAQTDVKFTDANWRTISETDLTKLHEKKLAGAELPPYWLQVAQFKAKFEAVHQIKRGFDELINRHATQWVKARFTELQNQRAEMNHDDMLTRLRDALRGPDGEQLATTIRQQYPIALVDEFQDTDPVQYEIFNRIYRLKEPLPDTGIFLIGDPKQAIYSFRNADIFTYLKARRDTEGRHYSLATNFRSSTQMVEAVNYLFQRAEQYERGAFLFKQEEKNELPFEPVSANGVKTTFRHRLRSQQLEPAPALYWSVSSEQKRKKSDAFNHLASHHAQLIVNLLNDPQAGYYDDNDALQQRVCAKDIAILVNNFAEADAIRTALSARGVKSVYLSERESVYAQPVARDLLYILKACAAPRNASALKTAVAAPLLNLSLSELIQLQEDENTWERTVDTFIDFHEVWRNQGVLAMLHRLMHHFQVPATLLQDKINGERKLADALHIAELLQQNSMALEGMAALVNDFAEKVYERQSFGASSRTQRDEQQLRLESDDDLVKVITIHKSKGLQYPLVFLPFITYTPQEQYRIKPPMTYHDEQGDVQVLWSKDDSAKSRVLDELLAEDLRKLYVAVTRAQHATFITVENVGQFEHNPLAYLLGDDALTDDLYKAASEAWGQSDVSVVSKLEDDERFEALQEQVAEYTVLKAREMPRTQLLERWWVSSYSALRYRAANDYTQSGPQTAVEMNLLEEANTATGEGNVEANDLTYLPSHLHQFPKGATPGTLLHNVLEHCAIEGFSTVLSDPQRLSDVIAQELRGEVWDEYRDNLAHWLMQYLALPMVFSDTMQPTALSDLTSYKAEPEFWLPVIELEAEQLDALIQRHLHPGQSRPRLESIELNGMLKGFIDLVFEHQGQYFVVDYKSNWLGDSDDDYSEVAMTDKILASRYDVQYVLYTLALHRQLKQRLGDEYDYDTHVGGIAYLFLRGNHAETGGVYRAKPPYELIAELDALFKGRENHDVA</sequence>
<evidence type="ECO:0000256" key="13">
    <source>
        <dbReference type="ARBA" id="ARBA00034617"/>
    </source>
</evidence>
<dbReference type="PANTHER" id="PTHR11070">
    <property type="entry name" value="UVRD / RECB / PCRA DNA HELICASE FAMILY MEMBER"/>
    <property type="match status" value="1"/>
</dbReference>
<evidence type="ECO:0000256" key="14">
    <source>
        <dbReference type="ARBA" id="ARBA00048988"/>
    </source>
</evidence>
<dbReference type="SUPFAM" id="SSF52540">
    <property type="entry name" value="P-loop containing nucleoside triphosphate hydrolases"/>
    <property type="match status" value="1"/>
</dbReference>
<comment type="catalytic activity">
    <reaction evidence="13 15">
        <text>Couples ATP hydrolysis with the unwinding of duplex DNA by translocating in the 3'-5' direction.</text>
        <dbReference type="EC" id="5.6.2.4"/>
    </reaction>
</comment>
<evidence type="ECO:0000256" key="9">
    <source>
        <dbReference type="ARBA" id="ARBA00022842"/>
    </source>
</evidence>
<keyword evidence="1 15" id="KW-0540">Nuclease</keyword>
<keyword evidence="3 15" id="KW-0547">Nucleotide-binding</keyword>
<keyword evidence="20" id="KW-1185">Reference proteome</keyword>
<dbReference type="Gene3D" id="1.10.3170.10">
    <property type="entry name" value="Recbcd, chain B, domain 2"/>
    <property type="match status" value="1"/>
</dbReference>
<dbReference type="PANTHER" id="PTHR11070:SF23">
    <property type="entry name" value="RECBCD ENZYME SUBUNIT RECB"/>
    <property type="match status" value="1"/>
</dbReference>
<keyword evidence="7 15" id="KW-0269">Exonuclease</keyword>
<dbReference type="Gene3D" id="3.90.320.10">
    <property type="match status" value="1"/>
</dbReference>
<comment type="domain">
    <text evidence="15">The N-terminal DNA-binding domain is a ssDNA-dependent ATPase and has ATP-dependent 3'-5' helicase function. This domain interacts with RecC.</text>
</comment>
<dbReference type="InterPro" id="IPR011604">
    <property type="entry name" value="PDDEXK-like_dom_sf"/>
</dbReference>
<feature type="binding site" evidence="16">
    <location>
        <begin position="21"/>
        <end position="28"/>
    </location>
    <ligand>
        <name>ATP</name>
        <dbReference type="ChEBI" id="CHEBI:30616"/>
    </ligand>
</feature>
<comment type="function">
    <text evidence="15">A helicase/nuclease that prepares dsDNA breaks (DSB) for recombinational DNA repair. Binds to DSBs and unwinds DNA via a highly rapid and processive ATP-dependent bidirectional helicase activity. Unwinds dsDNA until it encounters a Chi (crossover hotspot instigator) sequence from the 3' direction. Cuts ssDNA a few nucleotides 3' to the Chi site. The properties and activities of the enzyme are changed at Chi. The Chi-altered holoenzyme produces a long 3'-ssDNA overhang and facilitates RecA-binding to the ssDNA for homologous DNA recombination and repair. Holoenzyme degrades any linearized DNA that is unable to undergo homologous recombination. In the holoenzyme this subunit contributes ATPase, 3'-5' helicase, exonuclease activity and loads RecA onto ssDNA.</text>
</comment>
<evidence type="ECO:0000256" key="15">
    <source>
        <dbReference type="HAMAP-Rule" id="MF_01485"/>
    </source>
</evidence>
<dbReference type="InterPro" id="IPR011335">
    <property type="entry name" value="Restrct_endonuc-II-like"/>
</dbReference>
<feature type="binding site" evidence="15">
    <location>
        <position position="998"/>
    </location>
    <ligand>
        <name>Mg(2+)</name>
        <dbReference type="ChEBI" id="CHEBI:18420"/>
    </ligand>
</feature>